<dbReference type="EMBL" id="CAUYUJ010017384">
    <property type="protein sequence ID" value="CAK0874305.1"/>
    <property type="molecule type" value="Genomic_DNA"/>
</dbReference>
<dbReference type="SUPFAM" id="SSF50405">
    <property type="entry name" value="Actin-crosslinking proteins"/>
    <property type="match status" value="1"/>
</dbReference>
<dbReference type="InterPro" id="IPR001675">
    <property type="entry name" value="Glyco_trans_29"/>
</dbReference>
<evidence type="ECO:0000256" key="1">
    <source>
        <dbReference type="ARBA" id="ARBA00004447"/>
    </source>
</evidence>
<evidence type="ECO:0000256" key="4">
    <source>
        <dbReference type="ARBA" id="ARBA00022679"/>
    </source>
</evidence>
<dbReference type="Gene3D" id="2.80.10.50">
    <property type="match status" value="1"/>
</dbReference>
<dbReference type="PANTHER" id="PTHR46059:SF1">
    <property type="entry name" value="BETA-GALACTOSIDE ALPHA-2,6-SIALYLTRANSFERASE"/>
    <property type="match status" value="1"/>
</dbReference>
<evidence type="ECO:0000256" key="13">
    <source>
        <dbReference type="ARBA" id="ARBA00034329"/>
    </source>
</evidence>
<comment type="similarity">
    <text evidence="2">Belongs to the glycosyltransferase 29 family.</text>
</comment>
<keyword evidence="10" id="KW-1015">Disulfide bond</keyword>
<reference evidence="15" key="1">
    <citation type="submission" date="2023-10" db="EMBL/GenBank/DDBJ databases">
        <authorList>
            <person name="Chen Y."/>
            <person name="Shah S."/>
            <person name="Dougan E. K."/>
            <person name="Thang M."/>
            <person name="Chan C."/>
        </authorList>
    </citation>
    <scope>NUCLEOTIDE SEQUENCE [LARGE SCALE GENOMIC DNA]</scope>
</reference>
<comment type="catalytic activity">
    <reaction evidence="12">
        <text>a beta-D-galactoside + CMP-N-acetyl-beta-neuraminate = an N-acetyl-alpha-neuraminyl-(2-&gt;6)-beta-D-galactosyl derivative + CMP + H(+)</text>
        <dbReference type="Rhea" id="RHEA:52104"/>
        <dbReference type="ChEBI" id="CHEBI:15378"/>
        <dbReference type="ChEBI" id="CHEBI:28034"/>
        <dbReference type="ChEBI" id="CHEBI:57812"/>
        <dbReference type="ChEBI" id="CHEBI:60377"/>
        <dbReference type="ChEBI" id="CHEBI:136398"/>
        <dbReference type="EC" id="2.4.3.1"/>
    </reaction>
</comment>
<feature type="compositionally biased region" description="Basic residues" evidence="14">
    <location>
        <begin position="1"/>
        <end position="19"/>
    </location>
</feature>
<evidence type="ECO:0000256" key="11">
    <source>
        <dbReference type="ARBA" id="ARBA00023180"/>
    </source>
</evidence>
<evidence type="ECO:0000256" key="6">
    <source>
        <dbReference type="ARBA" id="ARBA00022968"/>
    </source>
</evidence>
<dbReference type="Gene3D" id="3.90.1480.20">
    <property type="entry name" value="Glycosyl transferase family 29"/>
    <property type="match status" value="1"/>
</dbReference>
<dbReference type="PANTHER" id="PTHR46059">
    <property type="entry name" value="BETA-GALACTOSIDE ALPHA-2,6-SIALYLTRANSFERASE"/>
    <property type="match status" value="1"/>
</dbReference>
<evidence type="ECO:0000256" key="3">
    <source>
        <dbReference type="ARBA" id="ARBA00022676"/>
    </source>
</evidence>
<proteinExistence type="inferred from homology"/>
<evidence type="ECO:0000256" key="9">
    <source>
        <dbReference type="ARBA" id="ARBA00023136"/>
    </source>
</evidence>
<keyword evidence="8" id="KW-0333">Golgi apparatus</keyword>
<protein>
    <recommendedName>
        <fullName evidence="13">beta-galactoside alpha-(2,6)-sialyltransferase</fullName>
        <ecNumber evidence="13">2.4.3.1</ecNumber>
    </recommendedName>
</protein>
<keyword evidence="11" id="KW-0325">Glycoprotein</keyword>
<dbReference type="Proteomes" id="UP001189429">
    <property type="component" value="Unassembled WGS sequence"/>
</dbReference>
<evidence type="ECO:0000256" key="12">
    <source>
        <dbReference type="ARBA" id="ARBA00034249"/>
    </source>
</evidence>
<dbReference type="Pfam" id="PF00777">
    <property type="entry name" value="Glyco_transf_29"/>
    <property type="match status" value="1"/>
</dbReference>
<comment type="caution">
    <text evidence="15">The sequence shown here is derived from an EMBL/GenBank/DDBJ whole genome shotgun (WGS) entry which is preliminary data.</text>
</comment>
<dbReference type="InterPro" id="IPR038578">
    <property type="entry name" value="GT29-like_sf"/>
</dbReference>
<accession>A0ABN9VLT9</accession>
<evidence type="ECO:0000256" key="8">
    <source>
        <dbReference type="ARBA" id="ARBA00023034"/>
    </source>
</evidence>
<keyword evidence="4" id="KW-0808">Transferase</keyword>
<feature type="region of interest" description="Disordered" evidence="14">
    <location>
        <begin position="1"/>
        <end position="37"/>
    </location>
</feature>
<feature type="non-terminal residue" evidence="15">
    <location>
        <position position="1"/>
    </location>
</feature>
<comment type="subcellular location">
    <subcellularLocation>
        <location evidence="1">Golgi apparatus</location>
        <location evidence="1">Golgi stack membrane</location>
        <topology evidence="1">Single-pass type II membrane protein</topology>
    </subcellularLocation>
</comment>
<keyword evidence="7" id="KW-1133">Transmembrane helix</keyword>
<sequence length="591" mass="64660">PQPLARRSRRGARRARRAPRGAPAGRRPAPPLASPRAPCGGHMRWRLPWALLALLCPSGGVTESELPGPTPSSGDELLCKLKRSVNFRDMFGVHKWNSPRLFAPNPTTTCAVVSSSGVLRVKEHGPEIDAADRIFRFNQAETKGWEEYVGYRKDVTIWNDIALLKHEDAWETHAGGVYVQFLKFDEELEKATALRKDDDDGVTFLIVWPNSLESAVREFFATTYPEEWFPKHVKSVFNPDQGDADSDELKQRFAPSTGVMGMLLALTMCGEVRTYGMAASKAELDDTLPYHYWDEDAKGGANAHTNNFHVTISAEKDLWRRLSSTPESVIDETATAVIPGFSAVDCASFDGESWPPELEISPFGSSFSFRGGRTGKFCTDAGDDGVMCLADSAGDMEKFVLVNAGSGKVALAGPKKNKYCTLAFEEDALMKCNVDSIGGSRETWILEDAGLDENKLRQFTLKGGDGQDKYCADTGEALKCDRDQANSSEKFWLEAVEDTLLSGLSEARRRAGRGARAGRPPKATAWRAASVRVVRGGGGGGVQHRIVKRQSSVHSFSGVASSCSRPLQLYQRDVVVAVVRFAAIHGRAVDH</sequence>
<gene>
    <name evidence="15" type="ORF">PCOR1329_LOCUS59261</name>
</gene>
<evidence type="ECO:0000313" key="16">
    <source>
        <dbReference type="Proteomes" id="UP001189429"/>
    </source>
</evidence>
<dbReference type="InterPro" id="IPR008999">
    <property type="entry name" value="Actin-crosslinking"/>
</dbReference>
<keyword evidence="5" id="KW-0812">Transmembrane</keyword>
<keyword evidence="9" id="KW-0472">Membrane</keyword>
<evidence type="ECO:0000256" key="2">
    <source>
        <dbReference type="ARBA" id="ARBA00006003"/>
    </source>
</evidence>
<name>A0ABN9VLT9_9DINO</name>
<keyword evidence="16" id="KW-1185">Reference proteome</keyword>
<organism evidence="15 16">
    <name type="scientific">Prorocentrum cordatum</name>
    <dbReference type="NCBI Taxonomy" id="2364126"/>
    <lineage>
        <taxon>Eukaryota</taxon>
        <taxon>Sar</taxon>
        <taxon>Alveolata</taxon>
        <taxon>Dinophyceae</taxon>
        <taxon>Prorocentrales</taxon>
        <taxon>Prorocentraceae</taxon>
        <taxon>Prorocentrum</taxon>
    </lineage>
</organism>
<evidence type="ECO:0000256" key="10">
    <source>
        <dbReference type="ARBA" id="ARBA00023157"/>
    </source>
</evidence>
<keyword evidence="6" id="KW-0735">Signal-anchor</keyword>
<evidence type="ECO:0000256" key="5">
    <source>
        <dbReference type="ARBA" id="ARBA00022692"/>
    </source>
</evidence>
<evidence type="ECO:0000256" key="7">
    <source>
        <dbReference type="ARBA" id="ARBA00022989"/>
    </source>
</evidence>
<keyword evidence="3" id="KW-0328">Glycosyltransferase</keyword>
<evidence type="ECO:0000256" key="14">
    <source>
        <dbReference type="SAM" id="MobiDB-lite"/>
    </source>
</evidence>
<dbReference type="EC" id="2.4.3.1" evidence="13"/>
<evidence type="ECO:0000313" key="15">
    <source>
        <dbReference type="EMBL" id="CAK0874305.1"/>
    </source>
</evidence>